<feature type="signal peptide" evidence="3">
    <location>
        <begin position="1"/>
        <end position="18"/>
    </location>
</feature>
<feature type="domain" description="SMB" evidence="4">
    <location>
        <begin position="50"/>
        <end position="95"/>
    </location>
</feature>
<protein>
    <recommendedName>
        <fullName evidence="4">SMB domain-containing protein</fullName>
    </recommendedName>
</protein>
<evidence type="ECO:0000259" key="4">
    <source>
        <dbReference type="PROSITE" id="PS50958"/>
    </source>
</evidence>
<sequence length="360" mass="40129">MRIATLLFSLLYLTTVWGRKQLSRQERDALVVNQLKTNKLDFLAGRDLYETETCGVHVDCGWCSSHEDGCCCDADCGDYNDCCLSYHDMCMGTPPVAAPTGGKKTGGYYYYGKKTEGYYHGYYYGKKTEGYYYEGKKSPSPSTGKKTEGYYYYGKKSPSPGGYYYGKKCPGTKTPKSKSPGPGSKTPKTSKQPESKTPKSKQPKTEYPTSASPTLHPTPSKGMSKGKKGKGTKGKVMMAKKAKGKGGKKGYAMMMTTMMMMGKKTPDGSYYEGKGYNMMMMMTPSKGHSGGYDYGGYDYSGGYAYKEEPYKPYEVPYEKEISYEDASGGKKGYRRDLSGGYYCIDDDHEYPEDYVEDRRN</sequence>
<feature type="compositionally biased region" description="Polar residues" evidence="2">
    <location>
        <begin position="207"/>
        <end position="217"/>
    </location>
</feature>
<evidence type="ECO:0000313" key="5">
    <source>
        <dbReference type="EMBL" id="CAD9976824.1"/>
    </source>
</evidence>
<dbReference type="AlphaFoldDB" id="A0A7S2YH08"/>
<feature type="region of interest" description="Disordered" evidence="2">
    <location>
        <begin position="324"/>
        <end position="347"/>
    </location>
</feature>
<evidence type="ECO:0000256" key="3">
    <source>
        <dbReference type="SAM" id="SignalP"/>
    </source>
</evidence>
<organism evidence="5">
    <name type="scientific">Entomoneis paludosa</name>
    <dbReference type="NCBI Taxonomy" id="265537"/>
    <lineage>
        <taxon>Eukaryota</taxon>
        <taxon>Sar</taxon>
        <taxon>Stramenopiles</taxon>
        <taxon>Ochrophyta</taxon>
        <taxon>Bacillariophyta</taxon>
        <taxon>Bacillariophyceae</taxon>
        <taxon>Bacillariophycidae</taxon>
        <taxon>Entomoneidaceae</taxon>
        <taxon>Entomoneis</taxon>
    </lineage>
</organism>
<gene>
    <name evidence="5" type="ORF">APAL1065_LOCUS16947</name>
</gene>
<evidence type="ECO:0000256" key="2">
    <source>
        <dbReference type="SAM" id="MobiDB-lite"/>
    </source>
</evidence>
<dbReference type="InterPro" id="IPR001212">
    <property type="entry name" value="Somatomedin_B_dom"/>
</dbReference>
<dbReference type="EMBL" id="HBHT01025242">
    <property type="protein sequence ID" value="CAD9976824.1"/>
    <property type="molecule type" value="Transcribed_RNA"/>
</dbReference>
<name>A0A7S2YH08_9STRA</name>
<accession>A0A7S2YH08</accession>
<keyword evidence="3" id="KW-0732">Signal</keyword>
<feature type="compositionally biased region" description="Basic residues" evidence="2">
    <location>
        <begin position="224"/>
        <end position="243"/>
    </location>
</feature>
<reference evidence="5" key="1">
    <citation type="submission" date="2021-01" db="EMBL/GenBank/DDBJ databases">
        <authorList>
            <person name="Corre E."/>
            <person name="Pelletier E."/>
            <person name="Niang G."/>
            <person name="Scheremetjew M."/>
            <person name="Finn R."/>
            <person name="Kale V."/>
            <person name="Holt S."/>
            <person name="Cochrane G."/>
            <person name="Meng A."/>
            <person name="Brown T."/>
            <person name="Cohen L."/>
        </authorList>
    </citation>
    <scope>NUCLEOTIDE SEQUENCE</scope>
    <source>
        <strain evidence="5">CCMP125</strain>
    </source>
</reference>
<keyword evidence="1" id="KW-1015">Disulfide bond</keyword>
<feature type="chain" id="PRO_5031262134" description="SMB domain-containing protein" evidence="3">
    <location>
        <begin position="19"/>
        <end position="360"/>
    </location>
</feature>
<proteinExistence type="predicted"/>
<feature type="region of interest" description="Disordered" evidence="2">
    <location>
        <begin position="172"/>
        <end position="243"/>
    </location>
</feature>
<evidence type="ECO:0000256" key="1">
    <source>
        <dbReference type="ARBA" id="ARBA00023157"/>
    </source>
</evidence>
<dbReference type="PROSITE" id="PS50958">
    <property type="entry name" value="SMB_2"/>
    <property type="match status" value="1"/>
</dbReference>